<keyword evidence="6" id="KW-0238">DNA-binding</keyword>
<dbReference type="PANTHER" id="PTHR13604">
    <property type="entry name" value="DC12-RELATED"/>
    <property type="match status" value="1"/>
</dbReference>
<protein>
    <recommendedName>
        <fullName evidence="8">Abasic site processing protein</fullName>
        <ecNumber evidence="8">3.4.-.-</ecNumber>
    </recommendedName>
</protein>
<evidence type="ECO:0000313" key="10">
    <source>
        <dbReference type="Proteomes" id="UP000180088"/>
    </source>
</evidence>
<keyword evidence="3" id="KW-0227">DNA damage</keyword>
<gene>
    <name evidence="9" type="ORF">BI347_22075</name>
</gene>
<evidence type="ECO:0000256" key="4">
    <source>
        <dbReference type="ARBA" id="ARBA00022801"/>
    </source>
</evidence>
<evidence type="ECO:0000256" key="2">
    <source>
        <dbReference type="ARBA" id="ARBA00022670"/>
    </source>
</evidence>
<dbReference type="GO" id="GO:0016829">
    <property type="term" value="F:lyase activity"/>
    <property type="evidence" value="ECO:0007669"/>
    <property type="project" value="UniProtKB-KW"/>
</dbReference>
<dbReference type="OrthoDB" id="6192129at2"/>
<sequence length="214" mass="24112">MCVNFISASRRQLLEHFGMDAGDWQWPDQAWQDYQAPILTRHGLRLASYGFIPKRHQPLGVRLSTMNARAETIGELRSYREAWQRGQLCLVPMQAFFEPCYESGRAVRTRIGLADGAPFAVAGLWRKWREADGSISVAFTQITINADHHALMGRMHKPGDEKRTLVIISPPQYDAWLNCRNPEMARAFLTAWPVAGMAAVAEVPDVPSQGSLFD</sequence>
<reference evidence="9 10" key="1">
    <citation type="submission" date="2016-09" db="EMBL/GenBank/DDBJ databases">
        <title>Chromobacterium muskegensis sp. nov., an insecticidal bacterium isolated from Sphagnum bogs.</title>
        <authorList>
            <person name="Sparks M.E."/>
            <person name="Blackburn M.B."/>
            <person name="Gundersen-Rindal D.E."/>
            <person name="Mitchell A."/>
            <person name="Farrar R."/>
            <person name="Kuhar D."/>
        </authorList>
    </citation>
    <scope>NUCLEOTIDE SEQUENCE [LARGE SCALE GENOMIC DNA]</scope>
    <source>
        <strain evidence="9 10">37-2</strain>
    </source>
</reference>
<dbReference type="SUPFAM" id="SSF143081">
    <property type="entry name" value="BB1717-like"/>
    <property type="match status" value="1"/>
</dbReference>
<comment type="similarity">
    <text evidence="1 8">Belongs to the SOS response-associated peptidase family.</text>
</comment>
<dbReference type="PANTHER" id="PTHR13604:SF0">
    <property type="entry name" value="ABASIC SITE PROCESSING PROTEIN HMCES"/>
    <property type="match status" value="1"/>
</dbReference>
<evidence type="ECO:0000256" key="1">
    <source>
        <dbReference type="ARBA" id="ARBA00008136"/>
    </source>
</evidence>
<evidence type="ECO:0000256" key="8">
    <source>
        <dbReference type="RuleBase" id="RU364100"/>
    </source>
</evidence>
<proteinExistence type="inferred from homology"/>
<dbReference type="AlphaFoldDB" id="A0A1S1WT64"/>
<dbReference type="Proteomes" id="UP000180088">
    <property type="component" value="Unassembled WGS sequence"/>
</dbReference>
<dbReference type="Pfam" id="PF02586">
    <property type="entry name" value="SRAP"/>
    <property type="match status" value="1"/>
</dbReference>
<keyword evidence="5" id="KW-0190">Covalent protein-DNA linkage</keyword>
<dbReference type="EC" id="3.4.-.-" evidence="8"/>
<keyword evidence="7" id="KW-0456">Lyase</keyword>
<dbReference type="RefSeq" id="WP_071117116.1">
    <property type="nucleotide sequence ID" value="NZ_MKCS01000004.1"/>
</dbReference>
<keyword evidence="2 8" id="KW-0645">Protease</keyword>
<organism evidence="9 10">
    <name type="scientific">Chromobacterium sphagni</name>
    <dbReference type="NCBI Taxonomy" id="1903179"/>
    <lineage>
        <taxon>Bacteria</taxon>
        <taxon>Pseudomonadati</taxon>
        <taxon>Pseudomonadota</taxon>
        <taxon>Betaproteobacteria</taxon>
        <taxon>Neisseriales</taxon>
        <taxon>Chromobacteriaceae</taxon>
        <taxon>Chromobacterium</taxon>
    </lineage>
</organism>
<dbReference type="EMBL" id="MKCS01000004">
    <property type="protein sequence ID" value="OHX10467.1"/>
    <property type="molecule type" value="Genomic_DNA"/>
</dbReference>
<evidence type="ECO:0000256" key="6">
    <source>
        <dbReference type="ARBA" id="ARBA00023125"/>
    </source>
</evidence>
<dbReference type="GO" id="GO:0106300">
    <property type="term" value="P:protein-DNA covalent cross-linking repair"/>
    <property type="evidence" value="ECO:0007669"/>
    <property type="project" value="InterPro"/>
</dbReference>
<keyword evidence="4 8" id="KW-0378">Hydrolase</keyword>
<evidence type="ECO:0000313" key="9">
    <source>
        <dbReference type="EMBL" id="OHX10467.1"/>
    </source>
</evidence>
<comment type="caution">
    <text evidence="9">The sequence shown here is derived from an EMBL/GenBank/DDBJ whole genome shotgun (WGS) entry which is preliminary data.</text>
</comment>
<dbReference type="Gene3D" id="3.90.1680.10">
    <property type="entry name" value="SOS response associated peptidase-like"/>
    <property type="match status" value="1"/>
</dbReference>
<dbReference type="InterPro" id="IPR036590">
    <property type="entry name" value="SRAP-like"/>
</dbReference>
<dbReference type="GO" id="GO:0008233">
    <property type="term" value="F:peptidase activity"/>
    <property type="evidence" value="ECO:0007669"/>
    <property type="project" value="UniProtKB-KW"/>
</dbReference>
<dbReference type="GO" id="GO:0003697">
    <property type="term" value="F:single-stranded DNA binding"/>
    <property type="evidence" value="ECO:0007669"/>
    <property type="project" value="InterPro"/>
</dbReference>
<name>A0A1S1WT64_9NEIS</name>
<evidence type="ECO:0000256" key="3">
    <source>
        <dbReference type="ARBA" id="ARBA00022763"/>
    </source>
</evidence>
<dbReference type="GO" id="GO:0006508">
    <property type="term" value="P:proteolysis"/>
    <property type="evidence" value="ECO:0007669"/>
    <property type="project" value="UniProtKB-KW"/>
</dbReference>
<evidence type="ECO:0000256" key="5">
    <source>
        <dbReference type="ARBA" id="ARBA00023124"/>
    </source>
</evidence>
<dbReference type="InterPro" id="IPR003738">
    <property type="entry name" value="SRAP"/>
</dbReference>
<accession>A0A1S1WT64</accession>
<dbReference type="STRING" id="1903179.BI347_22075"/>
<evidence type="ECO:0000256" key="7">
    <source>
        <dbReference type="ARBA" id="ARBA00023239"/>
    </source>
</evidence>